<reference evidence="2 3" key="1">
    <citation type="submission" date="2018-06" db="EMBL/GenBank/DDBJ databases">
        <title>Draft genome sequence of Modestobacter versicolor CP153-2.</title>
        <authorList>
            <person name="Gundlapally S.R."/>
        </authorList>
    </citation>
    <scope>NUCLEOTIDE SEQUENCE [LARGE SCALE GENOMIC DNA]</scope>
    <source>
        <strain evidence="2 3">CP153-2</strain>
    </source>
</reference>
<dbReference type="RefSeq" id="WP_110551920.1">
    <property type="nucleotide sequence ID" value="NZ_JACIBU010000001.1"/>
</dbReference>
<sequence length="103" mass="10482">MSGWRSQLRPTPLAQALEQAHTYAVGAAAAGLQDAGLGPVRLTGTAVPVLAEAAVTSATPFVRAPLLSRLSRIRLLHPPAGVDGRCPSCSAAAPCPTAEELDS</sequence>
<evidence type="ECO:0000313" key="2">
    <source>
        <dbReference type="EMBL" id="PZA21740.1"/>
    </source>
</evidence>
<comment type="caution">
    <text evidence="2">The sequence shown here is derived from an EMBL/GenBank/DDBJ whole genome shotgun (WGS) entry which is preliminary data.</text>
</comment>
<organism evidence="2 3">
    <name type="scientific">Modestobacter versicolor</name>
    <dbReference type="NCBI Taxonomy" id="429133"/>
    <lineage>
        <taxon>Bacteria</taxon>
        <taxon>Bacillati</taxon>
        <taxon>Actinomycetota</taxon>
        <taxon>Actinomycetes</taxon>
        <taxon>Geodermatophilales</taxon>
        <taxon>Geodermatophilaceae</taxon>
        <taxon>Modestobacter</taxon>
    </lineage>
</organism>
<dbReference type="EMBL" id="QKNV01000069">
    <property type="protein sequence ID" value="PZA21740.1"/>
    <property type="molecule type" value="Genomic_DNA"/>
</dbReference>
<name>A0A323VC15_9ACTN</name>
<evidence type="ECO:0000313" key="4">
    <source>
        <dbReference type="Proteomes" id="UP000580718"/>
    </source>
</evidence>
<dbReference type="Proteomes" id="UP000247602">
    <property type="component" value="Unassembled WGS sequence"/>
</dbReference>
<dbReference type="EMBL" id="JACIBU010000001">
    <property type="protein sequence ID" value="MBB3677905.1"/>
    <property type="molecule type" value="Genomic_DNA"/>
</dbReference>
<gene>
    <name evidence="2" type="ORF">DMO24_08740</name>
    <name evidence="1" type="ORF">FHX36_003640</name>
</gene>
<evidence type="ECO:0000313" key="1">
    <source>
        <dbReference type="EMBL" id="MBB3677905.1"/>
    </source>
</evidence>
<evidence type="ECO:0000313" key="3">
    <source>
        <dbReference type="Proteomes" id="UP000247602"/>
    </source>
</evidence>
<protein>
    <submittedName>
        <fullName evidence="2">Uncharacterized protein</fullName>
    </submittedName>
</protein>
<dbReference type="Proteomes" id="UP000580718">
    <property type="component" value="Unassembled WGS sequence"/>
</dbReference>
<dbReference type="AlphaFoldDB" id="A0A323VC15"/>
<reference evidence="1 4" key="2">
    <citation type="submission" date="2020-08" db="EMBL/GenBank/DDBJ databases">
        <title>Sequencing the genomes of 1000 actinobacteria strains.</title>
        <authorList>
            <person name="Klenk H.-P."/>
        </authorList>
    </citation>
    <scope>NUCLEOTIDE SEQUENCE [LARGE SCALE GENOMIC DNA]</scope>
    <source>
        <strain evidence="1 4">DSM 16678</strain>
    </source>
</reference>
<keyword evidence="3" id="KW-1185">Reference proteome</keyword>
<accession>A0A323VC15</accession>
<proteinExistence type="predicted"/>